<organism evidence="1 2">
    <name type="scientific">Cellulomonas uda</name>
    <dbReference type="NCBI Taxonomy" id="1714"/>
    <lineage>
        <taxon>Bacteria</taxon>
        <taxon>Bacillati</taxon>
        <taxon>Actinomycetota</taxon>
        <taxon>Actinomycetes</taxon>
        <taxon>Micrococcales</taxon>
        <taxon>Cellulomonadaceae</taxon>
        <taxon>Cellulomonas</taxon>
    </lineage>
</organism>
<keyword evidence="2" id="KW-1185">Reference proteome</keyword>
<evidence type="ECO:0000313" key="1">
    <source>
        <dbReference type="EMBL" id="GEA81107.1"/>
    </source>
</evidence>
<comment type="caution">
    <text evidence="1">The sequence shown here is derived from an EMBL/GenBank/DDBJ whole genome shotgun (WGS) entry which is preliminary data.</text>
</comment>
<proteinExistence type="predicted"/>
<dbReference type="Proteomes" id="UP000315842">
    <property type="component" value="Unassembled WGS sequence"/>
</dbReference>
<gene>
    <name evidence="1" type="ORF">CUD01_15510</name>
</gene>
<accession>A0A4Y3KAS1</accession>
<dbReference type="AlphaFoldDB" id="A0A4Y3KAS1"/>
<dbReference type="EMBL" id="BJLP01000022">
    <property type="protein sequence ID" value="GEA81107.1"/>
    <property type="molecule type" value="Genomic_DNA"/>
</dbReference>
<reference evidence="1 2" key="1">
    <citation type="submission" date="2019-06" db="EMBL/GenBank/DDBJ databases">
        <title>Whole genome shotgun sequence of Cellulomonas uda NBRC 3747.</title>
        <authorList>
            <person name="Hosoyama A."/>
            <person name="Uohara A."/>
            <person name="Ohji S."/>
            <person name="Ichikawa N."/>
        </authorList>
    </citation>
    <scope>NUCLEOTIDE SEQUENCE [LARGE SCALE GENOMIC DNA]</scope>
    <source>
        <strain evidence="1 2">NBRC 3747</strain>
    </source>
</reference>
<protein>
    <submittedName>
        <fullName evidence="1">Uncharacterized protein</fullName>
    </submittedName>
</protein>
<dbReference type="RefSeq" id="WP_141320087.1">
    <property type="nucleotide sequence ID" value="NZ_BJLP01000022.1"/>
</dbReference>
<sequence>MSESITHAWFASAPLGEPQPEAEPTAVPDTPCWWCGEEHAPWVYPATARPRWVDRGDGAILSHCSACETCHAKLGDEPRVRLVESTITDMREMRETWFESCIFVASLSGPPFKR</sequence>
<evidence type="ECO:0000313" key="2">
    <source>
        <dbReference type="Proteomes" id="UP000315842"/>
    </source>
</evidence>
<name>A0A4Y3KAS1_CELUD</name>